<sequence length="1149" mass="129210">MAAVNDRPLQRPPVSIRTFQDSDFEHDQANIREAMEVSCAVRSPRTWQTYVPSSAYKRLRLSGSRPPMAQTYSGLDLHRETNRSISTRVRRLIKRDNLVTYDPDTIPVLTKREQRKAEKREKRRQEKVEKKRLEELEEAERTEKRKLEELVAYQRKEMHDRISRQLEVNARERQQQQAHVVKVSLRDQVKNRLKRSSKLSKGCTTSTPQAPVPSPDNALFPPHIDDFQNKNELRSWFGPADVEAAPAATTIEELPPAELPAIPATSPYRDFTADIAKRPYDDTFDTDTLPPPLPRSPSPCLSSSLPRRGITLSETPAALNSKQMQCDYCHGAIKMTGFHYACIICDDDDRLYCAKCANGGRTCRHELIERTRNIKRHPTNPQNSERRSLSLEKDSVVSAEINAHAELSACEPEHTSLPTRQSTVSSHYNQQPLSPGARHHRQGSFDQLPVSPVSPTPTDMYRELEAKRREQEVIFREKEVTLREREAMLREREAWTVSRERDAAMVQQMQAAAMLQQCERAAEVGAQFGHVSPISRRTSCCWASPPVSRQSSSRSTADSISLHSSNKSKKPKVELVDTVAALEASVAGLKIAEPSLRTHGNSTKRKASAADNKSYSGGSTSKKAQNNQQRRQNLNKSNGKDAEDNDDEEEGGSPKRQKQDQTADQPAEKLFACPYYKFDPNRYAEGNTEELHYRNCAGGLYRDISRVKQHLKRIHHRPEYYCQRCFEVFEGSDDRKRHYSRAGGCDAKDCPWPERLDEDQQGKIHIKRPRKDPQEQWYEIFSIIFPSAPLPDSAYIEPAQSKAASRELLDQFVQMFDNRLDSAAGAVAQPWLQSDSARQFLRLQMIQTVQDMMRNMSVSGDLLSTEMPSVTVSPVSPPTNSLLLQSRQTSQSSRHSSTSHHRRQHSSTTRTPLLTPSTSCGPPLRPALKVTTGGIGSSTGLGSNNSPEGSANSRHSHAVFNDIRVPLHVQEDQGYDKSSDSWMSGDDKDAMSTIFPVQEPNSATSTSSRKVSFATPPSHISSRSTSQNSHTSRTASTWDPKNVPAPTFLDLMSFWSNHGVGYSEMSQQPALKHKYPGRPPDSAYGTMSHQPSQSSLYQAHEMGLEMNHMTCVDPQMLFVNPAQQSYEGHPATGTETYTAFDMTNAGMNF</sequence>
<reference evidence="1" key="1">
    <citation type="submission" date="2022-10" db="EMBL/GenBank/DDBJ databases">
        <title>Culturing micro-colonial fungi from biological soil crusts in the Mojave desert and describing Neophaeococcomyces mojavensis, and introducing the new genera and species Taxawa tesnikishii.</title>
        <authorList>
            <person name="Kurbessoian T."/>
            <person name="Stajich J.E."/>
        </authorList>
    </citation>
    <scope>NUCLEOTIDE SEQUENCE</scope>
    <source>
        <strain evidence="1">JES_112</strain>
    </source>
</reference>
<comment type="caution">
    <text evidence="1">The sequence shown here is derived from an EMBL/GenBank/DDBJ whole genome shotgun (WGS) entry which is preliminary data.</text>
</comment>
<organism evidence="1 2">
    <name type="scientific">Neophaeococcomyces mojaviensis</name>
    <dbReference type="NCBI Taxonomy" id="3383035"/>
    <lineage>
        <taxon>Eukaryota</taxon>
        <taxon>Fungi</taxon>
        <taxon>Dikarya</taxon>
        <taxon>Ascomycota</taxon>
        <taxon>Pezizomycotina</taxon>
        <taxon>Eurotiomycetes</taxon>
        <taxon>Chaetothyriomycetidae</taxon>
        <taxon>Chaetothyriales</taxon>
        <taxon>Chaetothyriales incertae sedis</taxon>
        <taxon>Neophaeococcomyces</taxon>
    </lineage>
</organism>
<accession>A0ACC3AKM2</accession>
<proteinExistence type="predicted"/>
<evidence type="ECO:0000313" key="1">
    <source>
        <dbReference type="EMBL" id="KAJ9664578.1"/>
    </source>
</evidence>
<dbReference type="EMBL" id="JAPDRQ010000002">
    <property type="protein sequence ID" value="KAJ9664578.1"/>
    <property type="molecule type" value="Genomic_DNA"/>
</dbReference>
<protein>
    <submittedName>
        <fullName evidence="1">Uncharacterized protein</fullName>
    </submittedName>
</protein>
<evidence type="ECO:0000313" key="2">
    <source>
        <dbReference type="Proteomes" id="UP001172386"/>
    </source>
</evidence>
<dbReference type="Proteomes" id="UP001172386">
    <property type="component" value="Unassembled WGS sequence"/>
</dbReference>
<gene>
    <name evidence="1" type="ORF">H2198_000229</name>
</gene>
<name>A0ACC3AKM2_9EURO</name>
<keyword evidence="2" id="KW-1185">Reference proteome</keyword>